<dbReference type="Pfam" id="PF00781">
    <property type="entry name" value="DAGK_cat"/>
    <property type="match status" value="1"/>
</dbReference>
<accession>A0ABS6V858</accession>
<dbReference type="GO" id="GO:0016301">
    <property type="term" value="F:kinase activity"/>
    <property type="evidence" value="ECO:0007669"/>
    <property type="project" value="UniProtKB-KW"/>
</dbReference>
<dbReference type="InterPro" id="IPR001206">
    <property type="entry name" value="Diacylglycerol_kinase_cat_dom"/>
</dbReference>
<evidence type="ECO:0000313" key="3">
    <source>
        <dbReference type="Proteomes" id="UP000698028"/>
    </source>
</evidence>
<protein>
    <submittedName>
        <fullName evidence="2">Acylglycerol kinase family protein</fullName>
    </submittedName>
</protein>
<feature type="domain" description="DAGKc" evidence="1">
    <location>
        <begin position="10"/>
        <end position="133"/>
    </location>
</feature>
<evidence type="ECO:0000313" key="2">
    <source>
        <dbReference type="EMBL" id="MBW0145713.1"/>
    </source>
</evidence>
<comment type="caution">
    <text evidence="2">The sequence shown here is derived from an EMBL/GenBank/DDBJ whole genome shotgun (WGS) entry which is preliminary data.</text>
</comment>
<organism evidence="2 3">
    <name type="scientific">Sphingomicrobium clamense</name>
    <dbReference type="NCBI Taxonomy" id="2851013"/>
    <lineage>
        <taxon>Bacteria</taxon>
        <taxon>Pseudomonadati</taxon>
        <taxon>Pseudomonadota</taxon>
        <taxon>Alphaproteobacteria</taxon>
        <taxon>Sphingomonadales</taxon>
        <taxon>Sphingomonadaceae</taxon>
        <taxon>Sphingomicrobium</taxon>
    </lineage>
</organism>
<keyword evidence="2" id="KW-0418">Kinase</keyword>
<dbReference type="RefSeq" id="WP_218633916.1">
    <property type="nucleotide sequence ID" value="NZ_JAHVAH010000001.1"/>
</dbReference>
<dbReference type="EMBL" id="JAHVAH010000001">
    <property type="protein sequence ID" value="MBW0145713.1"/>
    <property type="molecule type" value="Genomic_DNA"/>
</dbReference>
<dbReference type="SMART" id="SM00046">
    <property type="entry name" value="DAGKc"/>
    <property type="match status" value="1"/>
</dbReference>
<evidence type="ECO:0000259" key="1">
    <source>
        <dbReference type="SMART" id="SM00046"/>
    </source>
</evidence>
<name>A0ABS6V858_9SPHN</name>
<keyword evidence="2" id="KW-0808">Transferase</keyword>
<gene>
    <name evidence="2" type="ORF">KTQ36_10470</name>
</gene>
<proteinExistence type="predicted"/>
<sequence length="329" mass="34752">MIGKAPCRARIALLSNPNSTQNMARLPMIRDFCAEQPDIFHYEVDAAGQTAEALRTIARIKPALLIINGGDGTVQAVLTELHNGDAFGDDVPPVAVLPSGKTNLIALDLGAEGGPIEMLKKLQQIVAGGIEDHIVSRELIALSEGEEDDKPVIGMFLGGAGLADIMLYCRHKIYPMGLPNGVSHFLTAIAVVAQQLLGLKGKALPPAPRPTTLGLGKAKAMTERFAVLMVTTLDKLLLNQELANGQHGGLKIVAVEQGRRRVLGALWASLMGKLGKQPVKGVHIEATDRITIAGEASEVILDGESFVAPEGGALVLKTANPIRFVKIAA</sequence>
<dbReference type="Proteomes" id="UP000698028">
    <property type="component" value="Unassembled WGS sequence"/>
</dbReference>
<reference evidence="2 3" key="1">
    <citation type="submission" date="2021-07" db="EMBL/GenBank/DDBJ databases">
        <title>The draft genome sequence of Sphingomicrobium sp. B8.</title>
        <authorList>
            <person name="Mu L."/>
        </authorList>
    </citation>
    <scope>NUCLEOTIDE SEQUENCE [LARGE SCALE GENOMIC DNA]</scope>
    <source>
        <strain evidence="2 3">B8</strain>
    </source>
</reference>
<keyword evidence="3" id="KW-1185">Reference proteome</keyword>